<dbReference type="Pfam" id="PF00583">
    <property type="entry name" value="Acetyltransf_1"/>
    <property type="match status" value="1"/>
</dbReference>
<protein>
    <submittedName>
        <fullName evidence="4">GNAT family N-acetyltransferase</fullName>
    </submittedName>
</protein>
<dbReference type="InterPro" id="IPR050832">
    <property type="entry name" value="Bact_Acetyltransf"/>
</dbReference>
<accession>A0A844SY99</accession>
<dbReference type="GO" id="GO:0016747">
    <property type="term" value="F:acyltransferase activity, transferring groups other than amino-acyl groups"/>
    <property type="evidence" value="ECO:0007669"/>
    <property type="project" value="InterPro"/>
</dbReference>
<dbReference type="EMBL" id="WQNF01000042">
    <property type="protein sequence ID" value="MVT70335.1"/>
    <property type="molecule type" value="Genomic_DNA"/>
</dbReference>
<evidence type="ECO:0000256" key="2">
    <source>
        <dbReference type="ARBA" id="ARBA00023315"/>
    </source>
</evidence>
<dbReference type="PANTHER" id="PTHR43877:SF1">
    <property type="entry name" value="ACETYLTRANSFERASE"/>
    <property type="match status" value="1"/>
</dbReference>
<dbReference type="PANTHER" id="PTHR43877">
    <property type="entry name" value="AMINOALKYLPHOSPHONATE N-ACETYLTRANSFERASE-RELATED-RELATED"/>
    <property type="match status" value="1"/>
</dbReference>
<dbReference type="Proteomes" id="UP000436468">
    <property type="component" value="Unassembled WGS sequence"/>
</dbReference>
<feature type="domain" description="N-acetyltransferase" evidence="3">
    <location>
        <begin position="45"/>
        <end position="194"/>
    </location>
</feature>
<evidence type="ECO:0000313" key="5">
    <source>
        <dbReference type="Proteomes" id="UP000436468"/>
    </source>
</evidence>
<gene>
    <name evidence="4" type="ORF">GPL21_35255</name>
</gene>
<evidence type="ECO:0000259" key="3">
    <source>
        <dbReference type="PROSITE" id="PS51186"/>
    </source>
</evidence>
<dbReference type="AlphaFoldDB" id="A0A844SY99"/>
<sequence length="221" mass="24318">MAETGLLAGQKIDLRRVDLREIDMTEQRSYPRRVKTEAGDIEFRLMIRDHEAAVLAFAQKLPTHDLLFLPRNISQPKVLSAWINEIERGDITSLLAIKDGKVVGCGTLVRDPHSWSPHVGEIRMVVSLDVRGQGVGRALSQETFAIALGAGLEKFSVQMTVDQQAAIALFESLGFKAEALLRDHVRDVEGKTHDIVVLGHNVAQVRAQMEAYGVSDAVSGN</sequence>
<evidence type="ECO:0000313" key="4">
    <source>
        <dbReference type="EMBL" id="MVT70335.1"/>
    </source>
</evidence>
<reference evidence="4 5" key="1">
    <citation type="submission" date="2019-12" db="EMBL/GenBank/DDBJ databases">
        <title>Draft genome sequences Bradyrhizobium cajani AMBPC1010, Bradyrhizobium pachyrhizi AMBPC1040 and Bradyrhizobium yuanmingense ALSPC3051, three plant growth promoting strains isolated from nodules of Cajanus cajan L. in Dominican Republic.</title>
        <authorList>
            <person name="Flores-Felix J.D."/>
            <person name="Araujo J."/>
            <person name="Diaz-Alcantara C."/>
            <person name="Gonzalez-Andres F."/>
            <person name="Velazquez E."/>
        </authorList>
    </citation>
    <scope>NUCLEOTIDE SEQUENCE [LARGE SCALE GENOMIC DNA]</scope>
    <source>
        <strain evidence="4 5">1040</strain>
    </source>
</reference>
<evidence type="ECO:0000256" key="1">
    <source>
        <dbReference type="ARBA" id="ARBA00022679"/>
    </source>
</evidence>
<dbReference type="InterPro" id="IPR000182">
    <property type="entry name" value="GNAT_dom"/>
</dbReference>
<dbReference type="CDD" id="cd04301">
    <property type="entry name" value="NAT_SF"/>
    <property type="match status" value="1"/>
</dbReference>
<dbReference type="Gene3D" id="3.40.630.30">
    <property type="match status" value="1"/>
</dbReference>
<proteinExistence type="predicted"/>
<comment type="caution">
    <text evidence="4">The sequence shown here is derived from an EMBL/GenBank/DDBJ whole genome shotgun (WGS) entry which is preliminary data.</text>
</comment>
<name>A0A844SY99_9BRAD</name>
<keyword evidence="5" id="KW-1185">Reference proteome</keyword>
<organism evidence="4 5">
    <name type="scientific">Bradyrhizobium pachyrhizi</name>
    <dbReference type="NCBI Taxonomy" id="280333"/>
    <lineage>
        <taxon>Bacteria</taxon>
        <taxon>Pseudomonadati</taxon>
        <taxon>Pseudomonadota</taxon>
        <taxon>Alphaproteobacteria</taxon>
        <taxon>Hyphomicrobiales</taxon>
        <taxon>Nitrobacteraceae</taxon>
        <taxon>Bradyrhizobium</taxon>
    </lineage>
</organism>
<keyword evidence="1 4" id="KW-0808">Transferase</keyword>
<dbReference type="PROSITE" id="PS51186">
    <property type="entry name" value="GNAT"/>
    <property type="match status" value="1"/>
</dbReference>
<keyword evidence="2" id="KW-0012">Acyltransferase</keyword>
<dbReference type="SUPFAM" id="SSF55729">
    <property type="entry name" value="Acyl-CoA N-acyltransferases (Nat)"/>
    <property type="match status" value="1"/>
</dbReference>
<dbReference type="InterPro" id="IPR016181">
    <property type="entry name" value="Acyl_CoA_acyltransferase"/>
</dbReference>